<keyword evidence="5" id="KW-1185">Reference proteome</keyword>
<evidence type="ECO:0000256" key="3">
    <source>
        <dbReference type="SAM" id="SignalP"/>
    </source>
</evidence>
<dbReference type="EMBL" id="BAET01000013">
    <property type="protein sequence ID" value="GAB55600.1"/>
    <property type="molecule type" value="Genomic_DNA"/>
</dbReference>
<dbReference type="InterPro" id="IPR011990">
    <property type="entry name" value="TPR-like_helical_dom_sf"/>
</dbReference>
<dbReference type="RefSeq" id="WP_006004835.1">
    <property type="nucleotide sequence ID" value="NZ_BAET01000013.1"/>
</dbReference>
<comment type="caution">
    <text evidence="4">The sequence shown here is derived from an EMBL/GenBank/DDBJ whole genome shotgun (WGS) entry which is preliminary data.</text>
</comment>
<dbReference type="PANTHER" id="PTHR44186">
    <property type="match status" value="1"/>
</dbReference>
<sequence>MINMKKLNKVLMTAGVALFGSYSTLAIAQQSAAIVCPGYEPAKTQLLGERSGKKLQRAYEVYLNEELDERERVKEAISMLRDIDSKEDFDTATVNRFLGQLLVSEDGKQLEALSLLTRAADLGVLNDKDQADILKLVADLSIQEEKYENSIKYYKKWMSFTCKEDPDIYTRMAKAYTEMKDFDNVLLTADLAIANYVQPNKNPFALKINAFHEKKQYDGAVEVAEILVSLFPGEKNWWSQLGFFYMLVEDYTKALSTFSLAHKQGYLTKRSEFKALAQLYASSDVPYKSAQLQKKYMASGMLESEASDIASLANTLQLAREYSEAAKYYGQAAAKSADPDHYRKQGVLLLTAEDYRGAITALTKSIESGIDEEGKVHFSLMEANFYMGNFRKAYEHATEAQKDPSLRRNALAWIPYIKQKAENRGVKI</sequence>
<evidence type="ECO:0000313" key="5">
    <source>
        <dbReference type="Proteomes" id="UP000053586"/>
    </source>
</evidence>
<dbReference type="AlphaFoldDB" id="H5TBC3"/>
<gene>
    <name evidence="4" type="ORF">GPUN_1479</name>
</gene>
<dbReference type="PANTHER" id="PTHR44186:SF1">
    <property type="entry name" value="BARDET-BIEDL SYNDROME 4 PROTEIN"/>
    <property type="match status" value="1"/>
</dbReference>
<dbReference type="Gene3D" id="1.25.40.10">
    <property type="entry name" value="Tetratricopeptide repeat domain"/>
    <property type="match status" value="3"/>
</dbReference>
<reference evidence="4 5" key="2">
    <citation type="journal article" date="2017" name="Antonie Van Leeuwenhoek">
        <title>Rhizobium rhizosphaerae sp. nov., a novel species isolated from rice rhizosphere.</title>
        <authorList>
            <person name="Zhao J.J."/>
            <person name="Zhang J."/>
            <person name="Zhang R.J."/>
            <person name="Zhang C.W."/>
            <person name="Yin H.Q."/>
            <person name="Zhang X.X."/>
        </authorList>
    </citation>
    <scope>NUCLEOTIDE SEQUENCE [LARGE SCALE GENOMIC DNA]</scope>
    <source>
        <strain evidence="4 5">ACAM 611</strain>
    </source>
</reference>
<evidence type="ECO:0000313" key="4">
    <source>
        <dbReference type="EMBL" id="GAB55600.1"/>
    </source>
</evidence>
<dbReference type="Proteomes" id="UP000053586">
    <property type="component" value="Unassembled WGS sequence"/>
</dbReference>
<feature type="signal peptide" evidence="3">
    <location>
        <begin position="1"/>
        <end position="28"/>
    </location>
</feature>
<keyword evidence="1" id="KW-0677">Repeat</keyword>
<feature type="chain" id="PRO_5003598744" evidence="3">
    <location>
        <begin position="29"/>
        <end position="428"/>
    </location>
</feature>
<name>H5TBC3_9ALTE</name>
<proteinExistence type="predicted"/>
<dbReference type="eggNOG" id="COG0457">
    <property type="taxonomic scope" value="Bacteria"/>
</dbReference>
<accession>H5TBC3</accession>
<protein>
    <submittedName>
        <fullName evidence="4">TPR repeat-containing protein</fullName>
    </submittedName>
</protein>
<evidence type="ECO:0000256" key="2">
    <source>
        <dbReference type="ARBA" id="ARBA00022803"/>
    </source>
</evidence>
<keyword evidence="3" id="KW-0732">Signal</keyword>
<organism evidence="4 5">
    <name type="scientific">Glaciecola punicea ACAM 611</name>
    <dbReference type="NCBI Taxonomy" id="1121923"/>
    <lineage>
        <taxon>Bacteria</taxon>
        <taxon>Pseudomonadati</taxon>
        <taxon>Pseudomonadota</taxon>
        <taxon>Gammaproteobacteria</taxon>
        <taxon>Alteromonadales</taxon>
        <taxon>Alteromonadaceae</taxon>
        <taxon>Glaciecola</taxon>
    </lineage>
</organism>
<keyword evidence="2" id="KW-0802">TPR repeat</keyword>
<reference evidence="4 5" key="1">
    <citation type="journal article" date="2012" name="J. Bacteriol.">
        <title>Genome sequence of proteorhodopsin-containing sea ice bacterium Glaciecola punicea ACAM 611T.</title>
        <authorList>
            <person name="Qin Q.-L."/>
            <person name="Xie B.-B."/>
            <person name="Shu Y.-L."/>
            <person name="Rong J.-C."/>
            <person name="Zhao D.-L."/>
            <person name="Zhang X.-Y."/>
            <person name="Chen X.-L."/>
            <person name="Zhou B.-C."/>
            <person name="Zhanga Y.-Z."/>
        </authorList>
    </citation>
    <scope>NUCLEOTIDE SEQUENCE [LARGE SCALE GENOMIC DNA]</scope>
    <source>
        <strain evidence="4 5">ACAM 611</strain>
    </source>
</reference>
<dbReference type="SUPFAM" id="SSF48452">
    <property type="entry name" value="TPR-like"/>
    <property type="match status" value="2"/>
</dbReference>
<evidence type="ECO:0000256" key="1">
    <source>
        <dbReference type="ARBA" id="ARBA00022737"/>
    </source>
</evidence>
<dbReference type="STRING" id="56804.BAE46_12650"/>